<feature type="domain" description="Acylphosphatase-like" evidence="5">
    <location>
        <begin position="5"/>
        <end position="92"/>
    </location>
</feature>
<comment type="similarity">
    <text evidence="4">Belongs to the acylphosphatase family.</text>
</comment>
<organism evidence="6 7">
    <name type="scientific">Candidatus Dojkabacteria bacterium</name>
    <dbReference type="NCBI Taxonomy" id="2099670"/>
    <lineage>
        <taxon>Bacteria</taxon>
        <taxon>Candidatus Dojkabacteria</taxon>
    </lineage>
</organism>
<comment type="subunit">
    <text evidence="2">Homodimer.</text>
</comment>
<evidence type="ECO:0000256" key="1">
    <source>
        <dbReference type="ARBA" id="ARBA00022679"/>
    </source>
</evidence>
<evidence type="ECO:0000313" key="6">
    <source>
        <dbReference type="EMBL" id="MCA9385015.1"/>
    </source>
</evidence>
<comment type="catalytic activity">
    <reaction evidence="3">
        <text>an acyl phosphate + H2O = a carboxylate + phosphate + H(+)</text>
        <dbReference type="Rhea" id="RHEA:14965"/>
        <dbReference type="ChEBI" id="CHEBI:15377"/>
        <dbReference type="ChEBI" id="CHEBI:15378"/>
        <dbReference type="ChEBI" id="CHEBI:29067"/>
        <dbReference type="ChEBI" id="CHEBI:43474"/>
        <dbReference type="ChEBI" id="CHEBI:59918"/>
        <dbReference type="EC" id="3.6.1.7"/>
    </reaction>
</comment>
<dbReference type="PROSITE" id="PS00150">
    <property type="entry name" value="ACYLPHOSPHATASE_1"/>
    <property type="match status" value="1"/>
</dbReference>
<dbReference type="SUPFAM" id="SSF54975">
    <property type="entry name" value="Acylphosphatase/BLUF domain-like"/>
    <property type="match status" value="1"/>
</dbReference>
<dbReference type="Pfam" id="PF00708">
    <property type="entry name" value="Acylphosphatase"/>
    <property type="match status" value="1"/>
</dbReference>
<dbReference type="PROSITE" id="PS51160">
    <property type="entry name" value="ACYLPHOSPHATASE_3"/>
    <property type="match status" value="1"/>
</dbReference>
<dbReference type="InterPro" id="IPR001441">
    <property type="entry name" value="UPP_synth-like"/>
</dbReference>
<dbReference type="EC" id="2.5.1.-" evidence="2"/>
<evidence type="ECO:0000256" key="2">
    <source>
        <dbReference type="HAMAP-Rule" id="MF_01139"/>
    </source>
</evidence>
<dbReference type="InterPro" id="IPR036424">
    <property type="entry name" value="UPP_synth-like_sf"/>
</dbReference>
<reference evidence="6" key="1">
    <citation type="submission" date="2020-04" db="EMBL/GenBank/DDBJ databases">
        <authorList>
            <person name="Zhang T."/>
        </authorList>
    </citation>
    <scope>NUCLEOTIDE SEQUENCE</scope>
    <source>
        <strain evidence="6">HKST-UBA11</strain>
    </source>
</reference>
<feature type="active site" evidence="3">
    <location>
        <position position="20"/>
    </location>
</feature>
<dbReference type="Gene3D" id="3.30.70.100">
    <property type="match status" value="1"/>
</dbReference>
<dbReference type="GO" id="GO:0003998">
    <property type="term" value="F:acylphosphatase activity"/>
    <property type="evidence" value="ECO:0007669"/>
    <property type="project" value="UniProtKB-EC"/>
</dbReference>
<comment type="caution">
    <text evidence="2">Lacks conserved residue(s) required for the propagation of feature annotation.</text>
</comment>
<comment type="function">
    <text evidence="2">Catalyzes the condensation of isopentenyl diphosphate (IPP) with allylic pyrophosphates generating different type of terpenoids.</text>
</comment>
<protein>
    <recommendedName>
        <fullName evidence="2">Isoprenyl transferase</fullName>
        <ecNumber evidence="2">2.5.1.-</ecNumber>
    </recommendedName>
</protein>
<evidence type="ECO:0000256" key="3">
    <source>
        <dbReference type="PROSITE-ProRule" id="PRU00520"/>
    </source>
</evidence>
<dbReference type="NCBIfam" id="TIGR00055">
    <property type="entry name" value="uppS"/>
    <property type="match status" value="1"/>
</dbReference>
<comment type="cofactor">
    <cofactor evidence="2">
        <name>Mg(2+)</name>
        <dbReference type="ChEBI" id="CHEBI:18420"/>
    </cofactor>
    <text evidence="2">Binds 2 magnesium ions per subunit.</text>
</comment>
<comment type="similarity">
    <text evidence="2">Belongs to the UPP synthase family.</text>
</comment>
<feature type="binding site" evidence="2">
    <location>
        <position position="296"/>
    </location>
    <ligand>
        <name>substrate</name>
    </ligand>
</feature>
<dbReference type="PANTHER" id="PTHR10291:SF0">
    <property type="entry name" value="DEHYDRODOLICHYL DIPHOSPHATE SYNTHASE 2"/>
    <property type="match status" value="1"/>
</dbReference>
<dbReference type="AlphaFoldDB" id="A0A955RJS2"/>
<dbReference type="SUPFAM" id="SSF64005">
    <property type="entry name" value="Undecaprenyl diphosphate synthase"/>
    <property type="match status" value="1"/>
</dbReference>
<name>A0A955RJS2_9BACT</name>
<dbReference type="CDD" id="cd00475">
    <property type="entry name" value="Cis_IPPS"/>
    <property type="match status" value="1"/>
</dbReference>
<feature type="binding site" evidence="2">
    <location>
        <begin position="179"/>
        <end position="181"/>
    </location>
    <ligand>
        <name>substrate</name>
    </ligand>
</feature>
<dbReference type="Proteomes" id="UP000754563">
    <property type="component" value="Unassembled WGS sequence"/>
</dbReference>
<accession>A0A955RJS2</accession>
<keyword evidence="2" id="KW-0479">Metal-binding</keyword>
<evidence type="ECO:0000256" key="4">
    <source>
        <dbReference type="RuleBase" id="RU004168"/>
    </source>
</evidence>
<dbReference type="InterPro" id="IPR036046">
    <property type="entry name" value="Acylphosphatase-like_dom_sf"/>
</dbReference>
<dbReference type="GO" id="GO:0000287">
    <property type="term" value="F:magnesium ion binding"/>
    <property type="evidence" value="ECO:0007669"/>
    <property type="project" value="UniProtKB-UniRule"/>
</dbReference>
<feature type="binding site" evidence="2">
    <location>
        <position position="183"/>
    </location>
    <ligand>
        <name>substrate</name>
    </ligand>
</feature>
<keyword evidence="3" id="KW-0378">Hydrolase</keyword>
<feature type="binding site" evidence="2">
    <location>
        <position position="185"/>
    </location>
    <ligand>
        <name>substrate</name>
    </ligand>
</feature>
<reference evidence="6" key="2">
    <citation type="journal article" date="2021" name="Microbiome">
        <title>Successional dynamics and alternative stable states in a saline activated sludge microbial community over 9 years.</title>
        <authorList>
            <person name="Wang Y."/>
            <person name="Ye J."/>
            <person name="Ju F."/>
            <person name="Liu L."/>
            <person name="Boyd J.A."/>
            <person name="Deng Y."/>
            <person name="Parks D.H."/>
            <person name="Jiang X."/>
            <person name="Yin X."/>
            <person name="Woodcroft B.J."/>
            <person name="Tyson G.W."/>
            <person name="Hugenholtz P."/>
            <person name="Polz M.F."/>
            <person name="Zhang T."/>
        </authorList>
    </citation>
    <scope>NUCLEOTIDE SEQUENCE</scope>
    <source>
        <strain evidence="6">HKST-UBA11</strain>
    </source>
</reference>
<feature type="active site" evidence="3">
    <location>
        <position position="38"/>
    </location>
</feature>
<dbReference type="Gene3D" id="3.40.1180.10">
    <property type="entry name" value="Decaprenyl diphosphate synthase-like"/>
    <property type="match status" value="1"/>
</dbReference>
<dbReference type="EMBL" id="JAGQLH010000001">
    <property type="protein sequence ID" value="MCA9385015.1"/>
    <property type="molecule type" value="Genomic_DNA"/>
</dbReference>
<keyword evidence="1 2" id="KW-0808">Transferase</keyword>
<evidence type="ECO:0000259" key="5">
    <source>
        <dbReference type="PROSITE" id="PS51160"/>
    </source>
</evidence>
<keyword evidence="2" id="KW-0460">Magnesium</keyword>
<feature type="binding site" evidence="2">
    <location>
        <position position="139"/>
    </location>
    <ligand>
        <name>substrate</name>
    </ligand>
</feature>
<dbReference type="InterPro" id="IPR017968">
    <property type="entry name" value="Acylphosphatase_CS"/>
</dbReference>
<dbReference type="GO" id="GO:0045547">
    <property type="term" value="F:ditrans,polycis-polyprenyl diphosphate synthase [(2E,6E)-farnesyl diphosphate specific] activity"/>
    <property type="evidence" value="ECO:0007669"/>
    <property type="project" value="TreeGrafter"/>
</dbReference>
<evidence type="ECO:0000313" key="7">
    <source>
        <dbReference type="Proteomes" id="UP000754563"/>
    </source>
</evidence>
<gene>
    <name evidence="6" type="primary">uppS</name>
    <name evidence="6" type="ORF">KC717_00040</name>
</gene>
<comment type="caution">
    <text evidence="6">The sequence shown here is derived from an EMBL/GenBank/DDBJ whole genome shotgun (WGS) entry which is preliminary data.</text>
</comment>
<dbReference type="GO" id="GO:0016094">
    <property type="term" value="P:polyprenol biosynthetic process"/>
    <property type="evidence" value="ECO:0007669"/>
    <property type="project" value="TreeGrafter"/>
</dbReference>
<feature type="active site" description="Proton acceptor" evidence="2">
    <location>
        <position position="182"/>
    </location>
</feature>
<feature type="binding site" evidence="2">
    <location>
        <position position="315"/>
    </location>
    <ligand>
        <name>Mg(2+)</name>
        <dbReference type="ChEBI" id="CHEBI:18420"/>
    </ligand>
</feature>
<dbReference type="Pfam" id="PF01255">
    <property type="entry name" value="Prenyltransf"/>
    <property type="match status" value="1"/>
</dbReference>
<proteinExistence type="inferred from homology"/>
<dbReference type="HAMAP" id="MF_01139">
    <property type="entry name" value="ISPT"/>
    <property type="match status" value="1"/>
</dbReference>
<sequence length="368" mass="42297">MTNKTIEISVKGRVQGVYFRKSAANFASSLRLTGYVENLPNGSVHIVGQGPESHLEELLKWCQRGSLFAHVEGMSYEWVESDEIFSSFSVKRKGSILKDQAKSFLNLGKKLSHEFGVINKETTNIPEHVVIIPNGNRTWSREKGLKSWEGYWHVLKHKEKLIDAARDLHIKHLTFWGFSTENWKRSEEEIDQLMKVFHSIVDKFGPRFIKEQVRFRHIGRKDRLPEDLVEKIIVLEEKTKDYQDESVNIAFDYGGRDEILRVVDTLIKSGKTEVTEEDFSELLDTAGLPDPDLIIRTAGEKRLSGLMPWQSVYSEFYSTNVYFPDFGVEHLREAILDFSARKRTFGGDKNIHAKQTSNHSKVIPNIAV</sequence>
<dbReference type="InterPro" id="IPR001792">
    <property type="entry name" value="Acylphosphatase-like_dom"/>
</dbReference>
<dbReference type="PANTHER" id="PTHR10291">
    <property type="entry name" value="DEHYDRODOLICHYL DIPHOSPHATE SYNTHASE FAMILY MEMBER"/>
    <property type="match status" value="1"/>
</dbReference>
<feature type="binding site" evidence="2">
    <location>
        <begin position="302"/>
        <end position="304"/>
    </location>
    <ligand>
        <name>substrate</name>
    </ligand>
</feature>